<evidence type="ECO:0000256" key="1">
    <source>
        <dbReference type="ARBA" id="ARBA00004651"/>
    </source>
</evidence>
<proteinExistence type="inferred from homology"/>
<dbReference type="InterPro" id="IPR005829">
    <property type="entry name" value="Sugar_transporter_CS"/>
</dbReference>
<organism evidence="11 12">
    <name type="scientific">Sphingobium phenoxybenzoativorans</name>
    <dbReference type="NCBI Taxonomy" id="1592790"/>
    <lineage>
        <taxon>Bacteria</taxon>
        <taxon>Pseudomonadati</taxon>
        <taxon>Pseudomonadota</taxon>
        <taxon>Alphaproteobacteria</taxon>
        <taxon>Sphingomonadales</taxon>
        <taxon>Sphingomonadaceae</taxon>
        <taxon>Sphingobium</taxon>
    </lineage>
</organism>
<feature type="domain" description="Major facilitator superfamily (MFS) profile" evidence="10">
    <location>
        <begin position="22"/>
        <end position="429"/>
    </location>
</feature>
<dbReference type="Proteomes" id="UP000681425">
    <property type="component" value="Chromosome"/>
</dbReference>
<feature type="transmembrane region" description="Helical" evidence="9">
    <location>
        <begin position="159"/>
        <end position="182"/>
    </location>
</feature>
<keyword evidence="6" id="KW-0769">Symport</keyword>
<keyword evidence="7 9" id="KW-1133">Transmembrane helix</keyword>
<feature type="transmembrane region" description="Helical" evidence="9">
    <location>
        <begin position="369"/>
        <end position="387"/>
    </location>
</feature>
<feature type="transmembrane region" description="Helical" evidence="9">
    <location>
        <begin position="316"/>
        <end position="335"/>
    </location>
</feature>
<gene>
    <name evidence="11" type="ORF">KFK14_04695</name>
</gene>
<feature type="transmembrane region" description="Helical" evidence="9">
    <location>
        <begin position="246"/>
        <end position="265"/>
    </location>
</feature>
<dbReference type="InterPro" id="IPR036259">
    <property type="entry name" value="MFS_trans_sf"/>
</dbReference>
<name>A0A975Q288_9SPHN</name>
<evidence type="ECO:0000256" key="5">
    <source>
        <dbReference type="ARBA" id="ARBA00022692"/>
    </source>
</evidence>
<feature type="transmembrane region" description="Helical" evidence="9">
    <location>
        <begin position="285"/>
        <end position="304"/>
    </location>
</feature>
<evidence type="ECO:0000256" key="3">
    <source>
        <dbReference type="ARBA" id="ARBA00022448"/>
    </source>
</evidence>
<dbReference type="SUPFAM" id="SSF103473">
    <property type="entry name" value="MFS general substrate transporter"/>
    <property type="match status" value="1"/>
</dbReference>
<feature type="transmembrane region" description="Helical" evidence="9">
    <location>
        <begin position="407"/>
        <end position="425"/>
    </location>
</feature>
<sequence>MTAEAILQSAHAPLSSRRRLKAIIGGAAGNFVEWFDWFIFVSFAIYYAPIFFPKGDLTVQLLQSAAVLALGFVVRPLGAWLFGLYADRRGRRAALSLSVGLMCTGSCLIALTPGHAVIGAFAPAILLTARLLQGLSVGGEYGASATYISEMAGSGRRGFWSSFQCVTLVLGQLSALCLLMLLQSLLSPEALASWGWRLAFLLGAALAVVVFWIRRGLDESHSFRAAEPDKVQNRAARHLLTEHRKATILVFALTAAGSTGFYVFIGYMQKFLVNTSGFTAPQATAIMAVALVIFLLAQPLFGLLSDIIGRRRSLIMSFGATALCTVPVMQALSTARHPAEAFALILVPLLLFSGYTAIGAVVKAELYPAHIRALGVGLPYALANAMFGGTGEFLALWFKRVGREDMFFYYLAAVMLAGLIVALLLPETRDHGLIED</sequence>
<keyword evidence="8 9" id="KW-0472">Membrane</keyword>
<keyword evidence="5 9" id="KW-0812">Transmembrane</keyword>
<keyword evidence="12" id="KW-1185">Reference proteome</keyword>
<keyword evidence="3" id="KW-0813">Transport</keyword>
<feature type="transmembrane region" description="Helical" evidence="9">
    <location>
        <begin position="61"/>
        <end position="86"/>
    </location>
</feature>
<dbReference type="PANTHER" id="PTHR43528">
    <property type="entry name" value="ALPHA-KETOGLUTARATE PERMEASE"/>
    <property type="match status" value="1"/>
</dbReference>
<evidence type="ECO:0000259" key="10">
    <source>
        <dbReference type="PROSITE" id="PS50850"/>
    </source>
</evidence>
<dbReference type="AlphaFoldDB" id="A0A975Q288"/>
<protein>
    <submittedName>
        <fullName evidence="11">MFS transporter</fullName>
    </submittedName>
</protein>
<reference evidence="11" key="1">
    <citation type="submission" date="2021-04" db="EMBL/GenBank/DDBJ databases">
        <title>Isolation of p-tert-butylphenol degrading bacteria Sphingobium phenoxybenzoativorans Tas13 from active sludge.</title>
        <authorList>
            <person name="Li Y."/>
        </authorList>
    </citation>
    <scope>NUCLEOTIDE SEQUENCE</scope>
    <source>
        <strain evidence="11">Tas13</strain>
    </source>
</reference>
<dbReference type="GO" id="GO:0015293">
    <property type="term" value="F:symporter activity"/>
    <property type="evidence" value="ECO:0007669"/>
    <property type="project" value="UniProtKB-KW"/>
</dbReference>
<evidence type="ECO:0000256" key="4">
    <source>
        <dbReference type="ARBA" id="ARBA00022475"/>
    </source>
</evidence>
<feature type="transmembrane region" description="Helical" evidence="9">
    <location>
        <begin position="117"/>
        <end position="138"/>
    </location>
</feature>
<dbReference type="InterPro" id="IPR011701">
    <property type="entry name" value="MFS"/>
</dbReference>
<comment type="subcellular location">
    <subcellularLocation>
        <location evidence="1">Cell membrane</location>
        <topology evidence="1">Multi-pass membrane protein</topology>
    </subcellularLocation>
</comment>
<evidence type="ECO:0000256" key="6">
    <source>
        <dbReference type="ARBA" id="ARBA00022847"/>
    </source>
</evidence>
<evidence type="ECO:0000313" key="11">
    <source>
        <dbReference type="EMBL" id="QUT06745.1"/>
    </source>
</evidence>
<evidence type="ECO:0000256" key="7">
    <source>
        <dbReference type="ARBA" id="ARBA00022989"/>
    </source>
</evidence>
<dbReference type="EMBL" id="CP073910">
    <property type="protein sequence ID" value="QUT06745.1"/>
    <property type="molecule type" value="Genomic_DNA"/>
</dbReference>
<evidence type="ECO:0000313" key="12">
    <source>
        <dbReference type="Proteomes" id="UP000681425"/>
    </source>
</evidence>
<evidence type="ECO:0000256" key="8">
    <source>
        <dbReference type="ARBA" id="ARBA00023136"/>
    </source>
</evidence>
<feature type="transmembrane region" description="Helical" evidence="9">
    <location>
        <begin position="23"/>
        <end position="49"/>
    </location>
</feature>
<keyword evidence="4" id="KW-1003">Cell membrane</keyword>
<accession>A0A975Q288</accession>
<dbReference type="Gene3D" id="1.20.1250.20">
    <property type="entry name" value="MFS general substrate transporter like domains"/>
    <property type="match status" value="1"/>
</dbReference>
<evidence type="ECO:0000256" key="9">
    <source>
        <dbReference type="SAM" id="Phobius"/>
    </source>
</evidence>
<dbReference type="Pfam" id="PF07690">
    <property type="entry name" value="MFS_1"/>
    <property type="match status" value="1"/>
</dbReference>
<comment type="similarity">
    <text evidence="2">Belongs to the major facilitator superfamily. Metabolite:H+ Symporter (MHS) family (TC 2.A.1.6) family.</text>
</comment>
<dbReference type="PROSITE" id="PS00217">
    <property type="entry name" value="SUGAR_TRANSPORT_2"/>
    <property type="match status" value="1"/>
</dbReference>
<feature type="transmembrane region" description="Helical" evidence="9">
    <location>
        <begin position="341"/>
        <end position="362"/>
    </location>
</feature>
<dbReference type="PROSITE" id="PS50850">
    <property type="entry name" value="MFS"/>
    <property type="match status" value="1"/>
</dbReference>
<dbReference type="PANTHER" id="PTHR43528:SF1">
    <property type="entry name" value="ALPHA-KETOGLUTARATE PERMEASE"/>
    <property type="match status" value="1"/>
</dbReference>
<dbReference type="FunFam" id="1.20.1250.20:FF:000001">
    <property type="entry name" value="Dicarboxylate MFS transporter"/>
    <property type="match status" value="1"/>
</dbReference>
<dbReference type="InterPro" id="IPR051084">
    <property type="entry name" value="H+-coupled_symporters"/>
</dbReference>
<dbReference type="RefSeq" id="WP_212610048.1">
    <property type="nucleotide sequence ID" value="NZ_CP073910.1"/>
</dbReference>
<feature type="transmembrane region" description="Helical" evidence="9">
    <location>
        <begin position="194"/>
        <end position="213"/>
    </location>
</feature>
<evidence type="ECO:0000256" key="2">
    <source>
        <dbReference type="ARBA" id="ARBA00008240"/>
    </source>
</evidence>
<dbReference type="InterPro" id="IPR020846">
    <property type="entry name" value="MFS_dom"/>
</dbReference>
<dbReference type="GO" id="GO:0005886">
    <property type="term" value="C:plasma membrane"/>
    <property type="evidence" value="ECO:0007669"/>
    <property type="project" value="UniProtKB-SubCell"/>
</dbReference>
<dbReference type="KEGG" id="spph:KFK14_04695"/>
<feature type="transmembrane region" description="Helical" evidence="9">
    <location>
        <begin position="93"/>
        <end position="111"/>
    </location>
</feature>